<keyword evidence="2" id="KW-1185">Reference proteome</keyword>
<dbReference type="Proteomes" id="UP001165124">
    <property type="component" value="Unassembled WGS sequence"/>
</dbReference>
<protein>
    <submittedName>
        <fullName evidence="1">Uncharacterized protein</fullName>
    </submittedName>
</protein>
<name>A0A9W6Q2D8_9ACTN</name>
<organism evidence="1 2">
    <name type="scientific">Actinomadura rubrobrunea</name>
    <dbReference type="NCBI Taxonomy" id="115335"/>
    <lineage>
        <taxon>Bacteria</taxon>
        <taxon>Bacillati</taxon>
        <taxon>Actinomycetota</taxon>
        <taxon>Actinomycetes</taxon>
        <taxon>Streptosporangiales</taxon>
        <taxon>Thermomonosporaceae</taxon>
        <taxon>Actinomadura</taxon>
    </lineage>
</organism>
<proteinExistence type="predicted"/>
<dbReference type="EMBL" id="BSRZ01000019">
    <property type="protein sequence ID" value="GLW66972.1"/>
    <property type="molecule type" value="Genomic_DNA"/>
</dbReference>
<dbReference type="AlphaFoldDB" id="A0A9W6Q2D8"/>
<reference evidence="1" key="1">
    <citation type="submission" date="2023-02" db="EMBL/GenBank/DDBJ databases">
        <title>Actinomadura rubrobrunea NBRC 14622.</title>
        <authorList>
            <person name="Ichikawa N."/>
            <person name="Sato H."/>
            <person name="Tonouchi N."/>
        </authorList>
    </citation>
    <scope>NUCLEOTIDE SEQUENCE</scope>
    <source>
        <strain evidence="1">NBRC 14622</strain>
    </source>
</reference>
<evidence type="ECO:0000313" key="1">
    <source>
        <dbReference type="EMBL" id="GLW66972.1"/>
    </source>
</evidence>
<accession>A0A9W6Q2D8</accession>
<gene>
    <name evidence="1" type="ORF">Arub01_52150</name>
</gene>
<comment type="caution">
    <text evidence="1">The sequence shown here is derived from an EMBL/GenBank/DDBJ whole genome shotgun (WGS) entry which is preliminary data.</text>
</comment>
<sequence length="59" mass="6729">MPDTRGGPRRAACRHVRLDSVRVDRPVLAEAEWRPNGVRARFTSGHEVFVPSKFFHSGR</sequence>
<evidence type="ECO:0000313" key="2">
    <source>
        <dbReference type="Proteomes" id="UP001165124"/>
    </source>
</evidence>